<name>A0A4U8YNK8_9BACT</name>
<organism evidence="1 2">
    <name type="scientific">Desulfoluna butyratoxydans</name>
    <dbReference type="NCBI Taxonomy" id="231438"/>
    <lineage>
        <taxon>Bacteria</taxon>
        <taxon>Pseudomonadati</taxon>
        <taxon>Thermodesulfobacteriota</taxon>
        <taxon>Desulfobacteria</taxon>
        <taxon>Desulfobacterales</taxon>
        <taxon>Desulfolunaceae</taxon>
        <taxon>Desulfoluna</taxon>
    </lineage>
</organism>
<gene>
    <name evidence="1" type="ORF">MSL71_29980</name>
</gene>
<proteinExistence type="predicted"/>
<dbReference type="Proteomes" id="UP000507962">
    <property type="component" value="Unassembled WGS sequence"/>
</dbReference>
<dbReference type="RefSeq" id="WP_180141784.1">
    <property type="nucleotide sequence ID" value="NZ_CAADHO010000005.1"/>
</dbReference>
<protein>
    <submittedName>
        <fullName evidence="1">Uncharacterized protein</fullName>
    </submittedName>
</protein>
<reference evidence="1 2" key="1">
    <citation type="submission" date="2019-03" db="EMBL/GenBank/DDBJ databases">
        <authorList>
            <person name="Nijsse B."/>
        </authorList>
    </citation>
    <scope>NUCLEOTIDE SEQUENCE [LARGE SCALE GENOMIC DNA]</scope>
    <source>
        <strain evidence="1">Desulfoluna butyratoxydans MSL71</strain>
    </source>
</reference>
<evidence type="ECO:0000313" key="1">
    <source>
        <dbReference type="EMBL" id="VFQ45341.1"/>
    </source>
</evidence>
<sequence>MYSQVDKSKENTSQAVANVVGQKKSNVKQRFGFMDNRTCNNKKQFVIQRELDQDLQLKLQHDGYKGPMNGQYMSWTGENKNDKDVDWKAHIGAAKKDKKTVIEKVSPILIGYKMSHKFDINDTDILDKLVTIYPPSNENDWAIILKALDDALSGVATIHEKTSKPVLSSGKIGMRHGQINALTYEHIKQAGIVLKETKREVVNQGEIVYYDVETKEKLWESQEGDLAWVSFMGAFFFLNIGRPQAAVLWDGLLRSDPRSEWNPFGIKLPERVETKEEAETKNSQFLEQLQTEKKKSDKDANIRASYYSKLFSLGILKRP</sequence>
<dbReference type="EMBL" id="CAADHO010000005">
    <property type="protein sequence ID" value="VFQ45341.1"/>
    <property type="molecule type" value="Genomic_DNA"/>
</dbReference>
<dbReference type="AlphaFoldDB" id="A0A4U8YNK8"/>
<keyword evidence="2" id="KW-1185">Reference proteome</keyword>
<accession>A0A4U8YNK8</accession>
<evidence type="ECO:0000313" key="2">
    <source>
        <dbReference type="Proteomes" id="UP000507962"/>
    </source>
</evidence>